<dbReference type="AlphaFoldDB" id="A0A9P8CA95"/>
<evidence type="ECO:0000313" key="7">
    <source>
        <dbReference type="Proteomes" id="UP000824998"/>
    </source>
</evidence>
<dbReference type="PANTHER" id="PTHR13501:SF10">
    <property type="entry name" value="LARGE RIBOSOMAL SUBUNIT PROTEIN UL22M"/>
    <property type="match status" value="1"/>
</dbReference>
<dbReference type="Gene3D" id="3.90.470.10">
    <property type="entry name" value="Ribosomal protein L22/L17"/>
    <property type="match status" value="1"/>
</dbReference>
<name>A0A9P8CA95_9HELO</name>
<keyword evidence="3 4" id="KW-0687">Ribonucleoprotein</keyword>
<dbReference type="InterPro" id="IPR036394">
    <property type="entry name" value="Ribosomal_uL22_sf"/>
</dbReference>
<dbReference type="PANTHER" id="PTHR13501">
    <property type="entry name" value="CHLOROPLAST 50S RIBOSOMAL PROTEIN L22-RELATED"/>
    <property type="match status" value="1"/>
</dbReference>
<gene>
    <name evidence="6" type="ORF">BJ875DRAFT_448036</name>
</gene>
<dbReference type="Proteomes" id="UP000824998">
    <property type="component" value="Unassembled WGS sequence"/>
</dbReference>
<evidence type="ECO:0000313" key="6">
    <source>
        <dbReference type="EMBL" id="KAG9239668.1"/>
    </source>
</evidence>
<organism evidence="6 7">
    <name type="scientific">Amylocarpus encephaloides</name>
    <dbReference type="NCBI Taxonomy" id="45428"/>
    <lineage>
        <taxon>Eukaryota</taxon>
        <taxon>Fungi</taxon>
        <taxon>Dikarya</taxon>
        <taxon>Ascomycota</taxon>
        <taxon>Pezizomycotina</taxon>
        <taxon>Leotiomycetes</taxon>
        <taxon>Helotiales</taxon>
        <taxon>Helotiales incertae sedis</taxon>
        <taxon>Amylocarpus</taxon>
    </lineage>
</organism>
<keyword evidence="2 4" id="KW-0689">Ribosomal protein</keyword>
<dbReference type="CDD" id="cd00336">
    <property type="entry name" value="Ribosomal_L22"/>
    <property type="match status" value="1"/>
</dbReference>
<keyword evidence="7" id="KW-1185">Reference proteome</keyword>
<evidence type="ECO:0000256" key="3">
    <source>
        <dbReference type="ARBA" id="ARBA00023274"/>
    </source>
</evidence>
<dbReference type="FunFam" id="3.90.470.10:FF:000017">
    <property type="entry name" value="54S ribosomal protein L22, mitochondrial"/>
    <property type="match status" value="1"/>
</dbReference>
<dbReference type="InterPro" id="IPR047867">
    <property type="entry name" value="Ribosomal_uL22_bac/org-type"/>
</dbReference>
<comment type="similarity">
    <text evidence="1 4">Belongs to the universal ribosomal protein uL22 family.</text>
</comment>
<dbReference type="Pfam" id="PF00237">
    <property type="entry name" value="Ribosomal_L22"/>
    <property type="match status" value="2"/>
</dbReference>
<accession>A0A9P8CA95</accession>
<dbReference type="GO" id="GO:0015934">
    <property type="term" value="C:large ribosomal subunit"/>
    <property type="evidence" value="ECO:0007669"/>
    <property type="project" value="InterPro"/>
</dbReference>
<evidence type="ECO:0000256" key="4">
    <source>
        <dbReference type="RuleBase" id="RU004005"/>
    </source>
</evidence>
<evidence type="ECO:0000256" key="1">
    <source>
        <dbReference type="ARBA" id="ARBA00009451"/>
    </source>
</evidence>
<feature type="region of interest" description="Disordered" evidence="5">
    <location>
        <begin position="73"/>
        <end position="97"/>
    </location>
</feature>
<evidence type="ECO:0000256" key="2">
    <source>
        <dbReference type="ARBA" id="ARBA00022980"/>
    </source>
</evidence>
<proteinExistence type="inferred from homology"/>
<comment type="caution">
    <text evidence="6">The sequence shown here is derived from an EMBL/GenBank/DDBJ whole genome shotgun (WGS) entry which is preliminary data.</text>
</comment>
<reference evidence="6" key="1">
    <citation type="journal article" date="2021" name="IMA Fungus">
        <title>Genomic characterization of three marine fungi, including Emericellopsis atlantica sp. nov. with signatures of a generalist lifestyle and marine biomass degradation.</title>
        <authorList>
            <person name="Hagestad O.C."/>
            <person name="Hou L."/>
            <person name="Andersen J.H."/>
            <person name="Hansen E.H."/>
            <person name="Altermark B."/>
            <person name="Li C."/>
            <person name="Kuhnert E."/>
            <person name="Cox R.J."/>
            <person name="Crous P.W."/>
            <person name="Spatafora J.W."/>
            <person name="Lail K."/>
            <person name="Amirebrahimi M."/>
            <person name="Lipzen A."/>
            <person name="Pangilinan J."/>
            <person name="Andreopoulos W."/>
            <person name="Hayes R.D."/>
            <person name="Ng V."/>
            <person name="Grigoriev I.V."/>
            <person name="Jackson S.A."/>
            <person name="Sutton T.D.S."/>
            <person name="Dobson A.D.W."/>
            <person name="Rama T."/>
        </authorList>
    </citation>
    <scope>NUCLEOTIDE SEQUENCE</scope>
    <source>
        <strain evidence="6">TRa018bII</strain>
    </source>
</reference>
<dbReference type="EMBL" id="MU251357">
    <property type="protein sequence ID" value="KAG9239668.1"/>
    <property type="molecule type" value="Genomic_DNA"/>
</dbReference>
<dbReference type="InterPro" id="IPR001063">
    <property type="entry name" value="Ribosomal_uL22"/>
</dbReference>
<sequence>MSLNLPIRRAAGSASALTSSQPSFSHLVPRCQQRTIFGFGKLWGDSSPPKKLPTNAIASDFLKKKATQPQYVPGDLGQRSIFNDEEAGGTKPRKREDTPFDALALEQHYRKPVLDPNPETREKWERKMVVRMIKKRGHLSRKQLLKQQERELLAKSHYFKTSVKKLVPLAKQITGKTVEEAIVQMRFSVKKAAKEVKEHLEHAKNEAIVSRGMALGKFNSEDPAKPIWIQTKDGKALKVDDPTKLYIQQAWVGRGGYKTSLDIRARGRAYIMKHPTTAITVVLKEEKTRIREHEERQEKLRNRKTWVHLPNRPITAQRQYYSW</sequence>
<dbReference type="GO" id="GO:0006412">
    <property type="term" value="P:translation"/>
    <property type="evidence" value="ECO:0007669"/>
    <property type="project" value="InterPro"/>
</dbReference>
<dbReference type="GO" id="GO:0003735">
    <property type="term" value="F:structural constituent of ribosome"/>
    <property type="evidence" value="ECO:0007669"/>
    <property type="project" value="InterPro"/>
</dbReference>
<protein>
    <submittedName>
        <fullName evidence="6">54S ribosomal protein L22, mitochondrial</fullName>
    </submittedName>
</protein>
<dbReference type="OrthoDB" id="416470at2759"/>
<evidence type="ECO:0000256" key="5">
    <source>
        <dbReference type="SAM" id="MobiDB-lite"/>
    </source>
</evidence>
<dbReference type="SUPFAM" id="SSF54843">
    <property type="entry name" value="Ribosomal protein L22"/>
    <property type="match status" value="1"/>
</dbReference>